<feature type="region of interest" description="Disordered" evidence="1">
    <location>
        <begin position="1"/>
        <end position="134"/>
    </location>
</feature>
<proteinExistence type="predicted"/>
<evidence type="ECO:0000313" key="4">
    <source>
        <dbReference type="Proteomes" id="UP001265746"/>
    </source>
</evidence>
<reference evidence="3" key="1">
    <citation type="submission" date="2023-06" db="EMBL/GenBank/DDBJ databases">
        <authorList>
            <person name="Noh H."/>
        </authorList>
    </citation>
    <scope>NUCLEOTIDE SEQUENCE</scope>
    <source>
        <strain evidence="3">DUCC20226</strain>
    </source>
</reference>
<feature type="compositionally biased region" description="Polar residues" evidence="1">
    <location>
        <begin position="389"/>
        <end position="405"/>
    </location>
</feature>
<feature type="transmembrane region" description="Helical" evidence="2">
    <location>
        <begin position="246"/>
        <end position="267"/>
    </location>
</feature>
<feature type="compositionally biased region" description="Basic and acidic residues" evidence="1">
    <location>
        <begin position="46"/>
        <end position="62"/>
    </location>
</feature>
<protein>
    <submittedName>
        <fullName evidence="3">Uncharacterized protein</fullName>
    </submittedName>
</protein>
<feature type="compositionally biased region" description="Pro residues" evidence="1">
    <location>
        <begin position="68"/>
        <end position="77"/>
    </location>
</feature>
<feature type="compositionally biased region" description="Low complexity" evidence="1">
    <location>
        <begin position="125"/>
        <end position="134"/>
    </location>
</feature>
<gene>
    <name evidence="3" type="ORF">N8I77_006800</name>
</gene>
<comment type="caution">
    <text evidence="3">The sequence shown here is derived from an EMBL/GenBank/DDBJ whole genome shotgun (WGS) entry which is preliminary data.</text>
</comment>
<dbReference type="AlphaFoldDB" id="A0AAD9SHF5"/>
<keyword evidence="2" id="KW-0472">Membrane</keyword>
<keyword evidence="4" id="KW-1185">Reference proteome</keyword>
<keyword evidence="2" id="KW-1133">Transmembrane helix</keyword>
<accession>A0AAD9SHF5</accession>
<feature type="compositionally biased region" description="Polar residues" evidence="1">
    <location>
        <begin position="447"/>
        <end position="464"/>
    </location>
</feature>
<feature type="region of interest" description="Disordered" evidence="1">
    <location>
        <begin position="445"/>
        <end position="468"/>
    </location>
</feature>
<feature type="compositionally biased region" description="Gly residues" evidence="1">
    <location>
        <begin position="644"/>
        <end position="653"/>
    </location>
</feature>
<feature type="compositionally biased region" description="Pro residues" evidence="1">
    <location>
        <begin position="101"/>
        <end position="124"/>
    </location>
</feature>
<feature type="compositionally biased region" description="Gly residues" evidence="1">
    <location>
        <begin position="538"/>
        <end position="549"/>
    </location>
</feature>
<evidence type="ECO:0000256" key="2">
    <source>
        <dbReference type="SAM" id="Phobius"/>
    </source>
</evidence>
<name>A0AAD9SHF5_PHOAM</name>
<feature type="region of interest" description="Disordered" evidence="1">
    <location>
        <begin position="482"/>
        <end position="653"/>
    </location>
</feature>
<organism evidence="3 4">
    <name type="scientific">Phomopsis amygdali</name>
    <name type="common">Fusicoccum amygdali</name>
    <dbReference type="NCBI Taxonomy" id="1214568"/>
    <lineage>
        <taxon>Eukaryota</taxon>
        <taxon>Fungi</taxon>
        <taxon>Dikarya</taxon>
        <taxon>Ascomycota</taxon>
        <taxon>Pezizomycotina</taxon>
        <taxon>Sordariomycetes</taxon>
        <taxon>Sordariomycetidae</taxon>
        <taxon>Diaporthales</taxon>
        <taxon>Diaporthaceae</taxon>
        <taxon>Diaporthe</taxon>
    </lineage>
</organism>
<feature type="compositionally biased region" description="Basic residues" evidence="1">
    <location>
        <begin position="8"/>
        <end position="20"/>
    </location>
</feature>
<dbReference type="EMBL" id="JAUJFL010000003">
    <property type="protein sequence ID" value="KAK2608176.1"/>
    <property type="molecule type" value="Genomic_DNA"/>
</dbReference>
<dbReference type="Proteomes" id="UP001265746">
    <property type="component" value="Unassembled WGS sequence"/>
</dbReference>
<evidence type="ECO:0000313" key="3">
    <source>
        <dbReference type="EMBL" id="KAK2608176.1"/>
    </source>
</evidence>
<keyword evidence="2" id="KW-0812">Transmembrane</keyword>
<feature type="region of interest" description="Disordered" evidence="1">
    <location>
        <begin position="372"/>
        <end position="408"/>
    </location>
</feature>
<feature type="compositionally biased region" description="Basic and acidic residues" evidence="1">
    <location>
        <begin position="550"/>
        <end position="560"/>
    </location>
</feature>
<sequence length="653" mass="67963">MAVETIRRGRGFHKRRHRPNIARAESAKTVVRETVKAPPLFRRQGKGKDGKGDGKGKEDGGKGKSTPSAPPPAPAVEPLPTAAAPSNSIVLNAGDPAQETPVPPLNPPSTVAPPPPPPAPPAPPGVTTSSSLTTSTAVTSVQTIQTSVQTQTTVITTAQTSTQVSTQVTTIVSTQTTTSTSPVDSPCMTLTSFMTASPSSTAQTSLLTASTTSNPFIASTPYQAAPSNTTSPAAASRAPTIAPGTIAGIVVGILSFFFIILGAVCLCSRRTRQRLLTPVTRRFTNNSMFNSGSRGIDSVRRPSGRGGDMHKSLMSEAESMAYTASPVDVKPQMATVQPSRGLSQNPVFMAPYSRPNSWRTWRPSATFAQGLEPLPDDIQLPPPPPHALTRNSAFPRTSEVSTGADSSMPEYAWHTASNADLTGLAPAPAQALAPEYVAGPHEPAQDYLQQTDGHGSYVTYSDTPLATPRTPMVVEGEQLAPLATSQEASPVDNDDGSGESGDATRSDSWGARGGSSGGGTDEHEPEGGIQEAQLGRQAGEGGGHGGGPEGLKEEPPREQGEQAQQGQQDESSERGEQVFEEVEAVERQPSVRLSSRLSSHAPSSWDGESDAGFSWSEAASEPYTAPRDGFGLSIIGARRASRSGTGGGDPGRP</sequence>
<evidence type="ECO:0000256" key="1">
    <source>
        <dbReference type="SAM" id="MobiDB-lite"/>
    </source>
</evidence>